<dbReference type="AlphaFoldDB" id="A5CFT1"/>
<name>A5CFT1_9ZZZZ</name>
<protein>
    <submittedName>
        <fullName evidence="1">Uncharacterized protein</fullName>
    </submittedName>
</protein>
<organism evidence="1">
    <name type="scientific">uncultured marine microorganism</name>
    <dbReference type="NCBI Taxonomy" id="415540"/>
    <lineage>
        <taxon>unclassified sequences</taxon>
        <taxon>environmental samples</taxon>
    </lineage>
</organism>
<evidence type="ECO:0000313" key="1">
    <source>
        <dbReference type="EMBL" id="CAM58098.1"/>
    </source>
</evidence>
<proteinExistence type="predicted"/>
<dbReference type="EMBL" id="AM501426">
    <property type="protein sequence ID" value="CAM58098.1"/>
    <property type="molecule type" value="Genomic_DNA"/>
</dbReference>
<sequence>MSALPQPSSACRDSISIENFEKGTIDPDRFDHEAHVYVGWSYLQQYELKDSINRFSQALRRLTKKLGIESKYHETITWFFMILIAERQPKSADWQSFKRRNRDLFSTRPSIISRYYSTERLGSSVARTQFVLPDRLPLP</sequence>
<accession>A5CFT1</accession>
<reference evidence="1" key="1">
    <citation type="submission" date="2007-03" db="EMBL/GenBank/DDBJ databases">
        <title>Isolation and characterization of alkane hydroxylases from Pacific deep-sea sediment.</title>
        <authorList>
            <person name="Xu M."/>
        </authorList>
    </citation>
    <scope>NUCLEOTIDE SEQUENCE</scope>
</reference>